<protein>
    <submittedName>
        <fullName evidence="3">Tas protein, an NADP(H)-dependent aldo-keto reductase</fullName>
    </submittedName>
</protein>
<gene>
    <name evidence="3" type="ORF">MNBD_ALPHA09-139</name>
</gene>
<evidence type="ECO:0000259" key="2">
    <source>
        <dbReference type="Pfam" id="PF00248"/>
    </source>
</evidence>
<keyword evidence="1" id="KW-0560">Oxidoreductase</keyword>
<dbReference type="Gene3D" id="3.20.20.100">
    <property type="entry name" value="NADP-dependent oxidoreductase domain"/>
    <property type="match status" value="1"/>
</dbReference>
<name>A0A3B0TE46_9ZZZZ</name>
<dbReference type="PANTHER" id="PTHR43364">
    <property type="entry name" value="NADH-SPECIFIC METHYLGLYOXAL REDUCTASE-RELATED"/>
    <property type="match status" value="1"/>
</dbReference>
<reference evidence="3" key="1">
    <citation type="submission" date="2018-06" db="EMBL/GenBank/DDBJ databases">
        <authorList>
            <person name="Zhirakovskaya E."/>
        </authorList>
    </citation>
    <scope>NUCLEOTIDE SEQUENCE</scope>
</reference>
<dbReference type="EMBL" id="UOEM01000014">
    <property type="protein sequence ID" value="VAW10429.1"/>
    <property type="molecule type" value="Genomic_DNA"/>
</dbReference>
<dbReference type="InterPro" id="IPR050523">
    <property type="entry name" value="AKR_Detox_Biosynth"/>
</dbReference>
<evidence type="ECO:0000313" key="3">
    <source>
        <dbReference type="EMBL" id="VAW10429.1"/>
    </source>
</evidence>
<dbReference type="CDD" id="cd19094">
    <property type="entry name" value="AKR_Tas-like"/>
    <property type="match status" value="1"/>
</dbReference>
<dbReference type="AlphaFoldDB" id="A0A3B0TE46"/>
<dbReference type="Pfam" id="PF00248">
    <property type="entry name" value="Aldo_ket_red"/>
    <property type="match status" value="1"/>
</dbReference>
<proteinExistence type="predicted"/>
<dbReference type="InterPro" id="IPR023210">
    <property type="entry name" value="NADP_OxRdtase_dom"/>
</dbReference>
<dbReference type="InterPro" id="IPR036812">
    <property type="entry name" value="NAD(P)_OxRdtase_dom_sf"/>
</dbReference>
<dbReference type="SUPFAM" id="SSF51430">
    <property type="entry name" value="NAD(P)-linked oxidoreductase"/>
    <property type="match status" value="1"/>
</dbReference>
<sequence>MKFRTLGRSGVAVSELCLGTMTWGSQNSEAEAFEQMDHATDQGINFFDTAEMYPTTPSTPENQGLAETIIGNWLKARGRRDEIVIGTKIVGKGFARIRDGAKISAKTLDLAVEGSLRRLGTDTIDLYQLHWPNRGSYAFRQHWAYDPSRHDRSEARADHEEIFAAMTRLVDAGKVRLFGLSNDSAWGLGQYLRLAEIHGGPRVVTIQNEYSLMTRLFSLDLAEMCHHEDVGLMPYSPLAAGLLTGKYSGGAVPPGSRKSIKSDLGGRYTTRSAAVADLYVAAARKHGLDPAQMALAFTLCCKQVASTIIGATNMDQLKTNIGASDVTLGDEVLAEIAAITRANPMPY</sequence>
<feature type="domain" description="NADP-dependent oxidoreductase" evidence="2">
    <location>
        <begin position="15"/>
        <end position="339"/>
    </location>
</feature>
<dbReference type="GO" id="GO:0016491">
    <property type="term" value="F:oxidoreductase activity"/>
    <property type="evidence" value="ECO:0007669"/>
    <property type="project" value="UniProtKB-KW"/>
</dbReference>
<dbReference type="PANTHER" id="PTHR43364:SF4">
    <property type="entry name" value="NAD(P)-LINKED OXIDOREDUCTASE SUPERFAMILY PROTEIN"/>
    <property type="match status" value="1"/>
</dbReference>
<organism evidence="3">
    <name type="scientific">hydrothermal vent metagenome</name>
    <dbReference type="NCBI Taxonomy" id="652676"/>
    <lineage>
        <taxon>unclassified sequences</taxon>
        <taxon>metagenomes</taxon>
        <taxon>ecological metagenomes</taxon>
    </lineage>
</organism>
<evidence type="ECO:0000256" key="1">
    <source>
        <dbReference type="ARBA" id="ARBA00023002"/>
    </source>
</evidence>
<accession>A0A3B0TE46</accession>